<proteinExistence type="predicted"/>
<dbReference type="Proteomes" id="UP001152888">
    <property type="component" value="Unassembled WGS sequence"/>
</dbReference>
<keyword evidence="2" id="KW-1185">Reference proteome</keyword>
<protein>
    <submittedName>
        <fullName evidence="1">Uncharacterized protein</fullName>
    </submittedName>
</protein>
<evidence type="ECO:0000313" key="2">
    <source>
        <dbReference type="Proteomes" id="UP001152888"/>
    </source>
</evidence>
<organism evidence="1 2">
    <name type="scientific">Acanthoscelides obtectus</name>
    <name type="common">Bean weevil</name>
    <name type="synonym">Bruchus obtectus</name>
    <dbReference type="NCBI Taxonomy" id="200917"/>
    <lineage>
        <taxon>Eukaryota</taxon>
        <taxon>Metazoa</taxon>
        <taxon>Ecdysozoa</taxon>
        <taxon>Arthropoda</taxon>
        <taxon>Hexapoda</taxon>
        <taxon>Insecta</taxon>
        <taxon>Pterygota</taxon>
        <taxon>Neoptera</taxon>
        <taxon>Endopterygota</taxon>
        <taxon>Coleoptera</taxon>
        <taxon>Polyphaga</taxon>
        <taxon>Cucujiformia</taxon>
        <taxon>Chrysomeloidea</taxon>
        <taxon>Chrysomelidae</taxon>
        <taxon>Bruchinae</taxon>
        <taxon>Bruchini</taxon>
        <taxon>Acanthoscelides</taxon>
    </lineage>
</organism>
<accession>A0A9P0PYD3</accession>
<dbReference type="AlphaFoldDB" id="A0A9P0PYD3"/>
<evidence type="ECO:0000313" key="1">
    <source>
        <dbReference type="EMBL" id="CAH2003592.1"/>
    </source>
</evidence>
<dbReference type="EMBL" id="CAKOFQ010007547">
    <property type="protein sequence ID" value="CAH2003592.1"/>
    <property type="molecule type" value="Genomic_DNA"/>
</dbReference>
<gene>
    <name evidence="1" type="ORF">ACAOBT_LOCUS27500</name>
</gene>
<reference evidence="1" key="1">
    <citation type="submission" date="2022-03" db="EMBL/GenBank/DDBJ databases">
        <authorList>
            <person name="Sayadi A."/>
        </authorList>
    </citation>
    <scope>NUCLEOTIDE SEQUENCE</scope>
</reference>
<comment type="caution">
    <text evidence="1">The sequence shown here is derived from an EMBL/GenBank/DDBJ whole genome shotgun (WGS) entry which is preliminary data.</text>
</comment>
<name>A0A9P0PYD3_ACAOB</name>
<sequence>MRIIEITILLLALNFKGDFKGDLHLKELFYTKFQPIKSFGVNITTLYSMNCATYWLAGMVIVPLYKKSLPFSSASKDYFIEKAIPLSNIISVATDEAPGMVGRYRGFISSFLTNLEYSFEILHVVILKCGNEICHRLDLLVVLVGFCFLRIKWIDSGLQQHAGQDQVSNFILHLTRSGQLSTDQILSICKYVRYKYYFTKKHFLLTWAEISYSSRSPNL</sequence>